<gene>
    <name evidence="3" type="ORF">BOW53_11260</name>
</gene>
<evidence type="ECO:0000256" key="1">
    <source>
        <dbReference type="SAM" id="SignalP"/>
    </source>
</evidence>
<evidence type="ECO:0000259" key="2">
    <source>
        <dbReference type="Pfam" id="PF18914"/>
    </source>
</evidence>
<comment type="caution">
    <text evidence="3">The sequence shown here is derived from an EMBL/GenBank/DDBJ whole genome shotgun (WGS) entry which is preliminary data.</text>
</comment>
<dbReference type="Pfam" id="PF18914">
    <property type="entry name" value="DUF5666"/>
    <property type="match status" value="5"/>
</dbReference>
<evidence type="ECO:0000313" key="3">
    <source>
        <dbReference type="EMBL" id="OOZ39483.1"/>
    </source>
</evidence>
<proteinExistence type="predicted"/>
<dbReference type="OrthoDB" id="5622949at2"/>
<dbReference type="RefSeq" id="WP_078484180.1">
    <property type="nucleotide sequence ID" value="NZ_MPRL01000050.1"/>
</dbReference>
<feature type="domain" description="DUF5666" evidence="2">
    <location>
        <begin position="266"/>
        <end position="328"/>
    </location>
</feature>
<feature type="domain" description="DUF5666" evidence="2">
    <location>
        <begin position="427"/>
        <end position="476"/>
    </location>
</feature>
<dbReference type="Proteomes" id="UP000191110">
    <property type="component" value="Unassembled WGS sequence"/>
</dbReference>
<reference evidence="3 4" key="1">
    <citation type="submission" date="2016-11" db="EMBL/GenBank/DDBJ databases">
        <title>Mixed transmission modes and dynamic genome evolution in an obligate animal-bacterial symbiosis.</title>
        <authorList>
            <person name="Russell S.L."/>
            <person name="Corbett-Detig R.B."/>
            <person name="Cavanaugh C.M."/>
        </authorList>
    </citation>
    <scope>NUCLEOTIDE SEQUENCE [LARGE SCALE GENOMIC DNA]</scope>
    <source>
        <strain evidence="3">Sveles-Q1</strain>
    </source>
</reference>
<feature type="signal peptide" evidence="1">
    <location>
        <begin position="1"/>
        <end position="31"/>
    </location>
</feature>
<dbReference type="AlphaFoldDB" id="A0A1T2L313"/>
<feature type="domain" description="DUF5666" evidence="2">
    <location>
        <begin position="342"/>
        <end position="416"/>
    </location>
</feature>
<accession>A0A1T2L313</accession>
<feature type="domain" description="DUF5666" evidence="2">
    <location>
        <begin position="188"/>
        <end position="246"/>
    </location>
</feature>
<keyword evidence="4" id="KW-1185">Reference proteome</keyword>
<dbReference type="EMBL" id="MPRL01000050">
    <property type="protein sequence ID" value="OOZ39483.1"/>
    <property type="molecule type" value="Genomic_DNA"/>
</dbReference>
<keyword evidence="1" id="KW-0732">Signal</keyword>
<dbReference type="InterPro" id="IPR043724">
    <property type="entry name" value="DUF5666"/>
</dbReference>
<organism evidence="3 4">
    <name type="scientific">Solemya pervernicosa gill symbiont</name>
    <dbReference type="NCBI Taxonomy" id="642797"/>
    <lineage>
        <taxon>Bacteria</taxon>
        <taxon>Pseudomonadati</taxon>
        <taxon>Pseudomonadota</taxon>
        <taxon>Gammaproteobacteria</taxon>
        <taxon>sulfur-oxidizing symbionts</taxon>
    </lineage>
</organism>
<dbReference type="PROSITE" id="PS51257">
    <property type="entry name" value="PROKAR_LIPOPROTEIN"/>
    <property type="match status" value="1"/>
</dbReference>
<sequence>MKPRNAALSAAVMTALLGLTACGGGSSSGTAASGGATTTVSGVITGFGSVYVNGVRYPTTGSTITMDDAPVGDDTALAQGMVVTLEVNESGEAESIEYDDELEGLVQANNVAASGTLTVMGMTVNITDSRLVYDANDSGFATLEDIPGDSTVSVEVSGYSDGSGVIYATRVEVKDDDWNIGDSELEIKGIITSLDAGATTFSIGTQVVNYATATLPSTTLADGLYVEVKSEDGFNGSSELIASEIEIEDDGDMDFDGEDGDEVEIRGVITEGTNEGDPEQFRVNGQLVEISGATVFEDGFTFADLVAGVTVEVEGELNADGMLLAAEVGLEEEDEDGETEIKGVVEAVDAGAGSAIMVMDITVLVESNTVFVDERDEEHLFNLDMIVSELEGTGDMVEMDLYWNASEEIFVATKIERVEDDGESEVEGEVTAVDAPYIVVAGITVDISGVGGFSPIVGDLVEVEGSYDAGVLTATEGEIDD</sequence>
<name>A0A1T2L313_9GAMM</name>
<feature type="chain" id="PRO_5010519533" description="DUF5666 domain-containing protein" evidence="1">
    <location>
        <begin position="32"/>
        <end position="481"/>
    </location>
</feature>
<feature type="domain" description="DUF5666" evidence="2">
    <location>
        <begin position="103"/>
        <end position="172"/>
    </location>
</feature>
<evidence type="ECO:0000313" key="4">
    <source>
        <dbReference type="Proteomes" id="UP000191110"/>
    </source>
</evidence>
<protein>
    <recommendedName>
        <fullName evidence="2">DUF5666 domain-containing protein</fullName>
    </recommendedName>
</protein>